<dbReference type="AlphaFoldDB" id="A0A9X0B9R2"/>
<feature type="compositionally biased region" description="Low complexity" evidence="1">
    <location>
        <begin position="164"/>
        <end position="183"/>
    </location>
</feature>
<dbReference type="GeneID" id="81368677"/>
<proteinExistence type="predicted"/>
<feature type="domain" description="Mid2" evidence="3">
    <location>
        <begin position="169"/>
        <end position="223"/>
    </location>
</feature>
<reference evidence="4" key="1">
    <citation type="submission" date="2022-12" db="EMBL/GenBank/DDBJ databases">
        <authorList>
            <person name="Petersen C."/>
        </authorList>
    </citation>
    <scope>NUCLEOTIDE SEQUENCE</scope>
    <source>
        <strain evidence="4">IBT 29677</strain>
    </source>
</reference>
<reference evidence="4" key="2">
    <citation type="journal article" date="2023" name="IMA Fungus">
        <title>Comparative genomic study of the Penicillium genus elucidates a diverse pangenome and 15 lateral gene transfer events.</title>
        <authorList>
            <person name="Petersen C."/>
            <person name="Sorensen T."/>
            <person name="Nielsen M.R."/>
            <person name="Sondergaard T.E."/>
            <person name="Sorensen J.L."/>
            <person name="Fitzpatrick D.A."/>
            <person name="Frisvad J.C."/>
            <person name="Nielsen K.L."/>
        </authorList>
    </citation>
    <scope>NUCLEOTIDE SEQUENCE</scope>
    <source>
        <strain evidence="4">IBT 29677</strain>
    </source>
</reference>
<evidence type="ECO:0000313" key="5">
    <source>
        <dbReference type="Proteomes" id="UP001147747"/>
    </source>
</evidence>
<sequence length="293" mass="30890">MSVGALTTTFTPAPSCTTESYGWWYYESSNLANSPQVTATDADVEWYLSLGPSVWKDCLPSNYATGSAYFSPGICPDGYTAAGQTSLAVDNEVVTAATCCPQGYNAQTGTDAYWYATNQCSSSNTDTGAEYTYTQGNVVTSYGGSYGVNAKGISIRWKEADFATTTTSSSPTTSRTSTSTSTSKASDFNSSAGLSPGAKAGIGVGVGLGVPLLLGVLYLIYLVRRNTARKEAAAAAADRGMSSHSGPSAPQPQPGYMPVNHDYGQQNMYEPSYEMSSDTHKDTPPQEMSTLRQ</sequence>
<gene>
    <name evidence="4" type="ORF">N7509_005060</name>
</gene>
<protein>
    <recommendedName>
        <fullName evidence="3">Mid2 domain-containing protein</fullName>
    </recommendedName>
</protein>
<feature type="region of interest" description="Disordered" evidence="1">
    <location>
        <begin position="164"/>
        <end position="192"/>
    </location>
</feature>
<dbReference type="InterPro" id="IPR007567">
    <property type="entry name" value="Mid2_dom"/>
</dbReference>
<dbReference type="Proteomes" id="UP001147747">
    <property type="component" value="Unassembled WGS sequence"/>
</dbReference>
<dbReference type="OrthoDB" id="4770059at2759"/>
<evidence type="ECO:0000259" key="3">
    <source>
        <dbReference type="Pfam" id="PF04478"/>
    </source>
</evidence>
<dbReference type="Pfam" id="PF04478">
    <property type="entry name" value="Mid2"/>
    <property type="match status" value="1"/>
</dbReference>
<dbReference type="RefSeq" id="XP_056488999.1">
    <property type="nucleotide sequence ID" value="XM_056629697.1"/>
</dbReference>
<name>A0A9X0B9R2_9EURO</name>
<feature type="transmembrane region" description="Helical" evidence="2">
    <location>
        <begin position="200"/>
        <end position="221"/>
    </location>
</feature>
<evidence type="ECO:0000256" key="2">
    <source>
        <dbReference type="SAM" id="Phobius"/>
    </source>
</evidence>
<feature type="region of interest" description="Disordered" evidence="1">
    <location>
        <begin position="235"/>
        <end position="293"/>
    </location>
</feature>
<keyword evidence="2" id="KW-0812">Transmembrane</keyword>
<keyword evidence="2" id="KW-1133">Transmembrane helix</keyword>
<keyword evidence="2" id="KW-0472">Membrane</keyword>
<evidence type="ECO:0000313" key="4">
    <source>
        <dbReference type="EMBL" id="KAJ5396947.1"/>
    </source>
</evidence>
<comment type="caution">
    <text evidence="4">The sequence shown here is derived from an EMBL/GenBank/DDBJ whole genome shotgun (WGS) entry which is preliminary data.</text>
</comment>
<organism evidence="4 5">
    <name type="scientific">Penicillium cosmopolitanum</name>
    <dbReference type="NCBI Taxonomy" id="1131564"/>
    <lineage>
        <taxon>Eukaryota</taxon>
        <taxon>Fungi</taxon>
        <taxon>Dikarya</taxon>
        <taxon>Ascomycota</taxon>
        <taxon>Pezizomycotina</taxon>
        <taxon>Eurotiomycetes</taxon>
        <taxon>Eurotiomycetidae</taxon>
        <taxon>Eurotiales</taxon>
        <taxon>Aspergillaceae</taxon>
        <taxon>Penicillium</taxon>
    </lineage>
</organism>
<evidence type="ECO:0000256" key="1">
    <source>
        <dbReference type="SAM" id="MobiDB-lite"/>
    </source>
</evidence>
<accession>A0A9X0B9R2</accession>
<keyword evidence="5" id="KW-1185">Reference proteome</keyword>
<dbReference type="EMBL" id="JAPZBU010000006">
    <property type="protein sequence ID" value="KAJ5396947.1"/>
    <property type="molecule type" value="Genomic_DNA"/>
</dbReference>